<organism evidence="2 3">
    <name type="scientific">Leclercia phage 10164RH</name>
    <dbReference type="NCBI Taxonomy" id="2024249"/>
    <lineage>
        <taxon>Viruses</taxon>
        <taxon>Duplodnaviria</taxon>
        <taxon>Heunggongvirae</taxon>
        <taxon>Uroviricota</taxon>
        <taxon>Caudoviricetes</taxon>
        <taxon>Autographivirales</taxon>
        <taxon>Autotranscriptaviridae</taxon>
        <taxon>Studiervirinae</taxon>
        <taxon>Teetrevirus</taxon>
        <taxon>Teetrevirus tv10164302</taxon>
    </lineage>
</organism>
<sequence length="151" mass="17190">MSRLNREQLQAKIRANVELEGDCWIWQKSFGSHGYGNIGTGGGRNETVHRVSHEVFNGEIPKGLIVLHSCDNRKCCNPAHLRAGTRVDNMKDALHRSPIKRKLTLEEAQEIYDSKLSQRKLAELYGVSQRLIGNIKRGTAWQHMVQKESEK</sequence>
<reference evidence="3" key="1">
    <citation type="submission" date="2017-06" db="EMBL/GenBank/DDBJ databases">
        <authorList>
            <person name="Zhao X."/>
        </authorList>
    </citation>
    <scope>NUCLEOTIDE SEQUENCE [LARGE SCALE GENOMIC DNA]</scope>
</reference>
<feature type="domain" description="HNH nuclease" evidence="1">
    <location>
        <begin position="48"/>
        <end position="90"/>
    </location>
</feature>
<dbReference type="Proteomes" id="UP000223499">
    <property type="component" value="Segment"/>
</dbReference>
<protein>
    <recommendedName>
        <fullName evidence="1">HNH nuclease domain-containing protein</fullName>
    </recommendedName>
</protein>
<dbReference type="InterPro" id="IPR044925">
    <property type="entry name" value="His-Me_finger_sf"/>
</dbReference>
<evidence type="ECO:0000259" key="1">
    <source>
        <dbReference type="Pfam" id="PF13392"/>
    </source>
</evidence>
<evidence type="ECO:0000313" key="2">
    <source>
        <dbReference type="EMBL" id="ATA65304.1"/>
    </source>
</evidence>
<accession>A0A289ZT18</accession>
<evidence type="ECO:0000313" key="3">
    <source>
        <dbReference type="Proteomes" id="UP000223499"/>
    </source>
</evidence>
<dbReference type="SUPFAM" id="SSF54060">
    <property type="entry name" value="His-Me finger endonucleases"/>
    <property type="match status" value="1"/>
</dbReference>
<dbReference type="Gene3D" id="3.90.75.20">
    <property type="match status" value="1"/>
</dbReference>
<dbReference type="Pfam" id="PF13392">
    <property type="entry name" value="HNH_3"/>
    <property type="match status" value="1"/>
</dbReference>
<name>A0A289ZT18_9CAUD</name>
<dbReference type="InterPro" id="IPR003615">
    <property type="entry name" value="HNH_nuc"/>
</dbReference>
<dbReference type="EMBL" id="MF285617">
    <property type="protein sequence ID" value="ATA65304.1"/>
    <property type="molecule type" value="Genomic_DNA"/>
</dbReference>
<gene>
    <name evidence="2" type="ORF">10164RH_00015</name>
</gene>
<proteinExistence type="predicted"/>